<protein>
    <submittedName>
        <fullName evidence="4">Tyrosine protein kinase</fullName>
    </submittedName>
</protein>
<dbReference type="InterPro" id="IPR005702">
    <property type="entry name" value="Wzc-like_C"/>
</dbReference>
<dbReference type="Pfam" id="PF01656">
    <property type="entry name" value="CbiA"/>
    <property type="match status" value="1"/>
</dbReference>
<dbReference type="PANTHER" id="PTHR32309">
    <property type="entry name" value="TYROSINE-PROTEIN KINASE"/>
    <property type="match status" value="1"/>
</dbReference>
<gene>
    <name evidence="4" type="primary">cap5B</name>
    <name evidence="4" type="ORF">GCM10010917_09390</name>
</gene>
<name>A0ABQ1FQI8_9BACL</name>
<dbReference type="EMBL" id="BMHF01000002">
    <property type="protein sequence ID" value="GGA26686.1"/>
    <property type="molecule type" value="Genomic_DNA"/>
</dbReference>
<evidence type="ECO:0000313" key="5">
    <source>
        <dbReference type="Proteomes" id="UP000609323"/>
    </source>
</evidence>
<keyword evidence="4" id="KW-0808">Transferase</keyword>
<dbReference type="SUPFAM" id="SSF52540">
    <property type="entry name" value="P-loop containing nucleoside triphosphate hydrolases"/>
    <property type="match status" value="1"/>
</dbReference>
<keyword evidence="4" id="KW-0418">Kinase</keyword>
<evidence type="ECO:0000259" key="3">
    <source>
        <dbReference type="Pfam" id="PF01656"/>
    </source>
</evidence>
<keyword evidence="1" id="KW-0547">Nucleotide-binding</keyword>
<accession>A0ABQ1FQI8</accession>
<reference evidence="5" key="1">
    <citation type="journal article" date="2019" name="Int. J. Syst. Evol. Microbiol.">
        <title>The Global Catalogue of Microorganisms (GCM) 10K type strain sequencing project: providing services to taxonomists for standard genome sequencing and annotation.</title>
        <authorList>
            <consortium name="The Broad Institute Genomics Platform"/>
            <consortium name="The Broad Institute Genome Sequencing Center for Infectious Disease"/>
            <person name="Wu L."/>
            <person name="Ma J."/>
        </authorList>
    </citation>
    <scope>NUCLEOTIDE SEQUENCE [LARGE SCALE GENOMIC DNA]</scope>
    <source>
        <strain evidence="5">CGMCC 1.15044</strain>
    </source>
</reference>
<keyword evidence="5" id="KW-1185">Reference proteome</keyword>
<dbReference type="Gene3D" id="3.40.50.300">
    <property type="entry name" value="P-loop containing nucleotide triphosphate hydrolases"/>
    <property type="match status" value="1"/>
</dbReference>
<evidence type="ECO:0000256" key="2">
    <source>
        <dbReference type="ARBA" id="ARBA00022840"/>
    </source>
</evidence>
<evidence type="ECO:0000313" key="4">
    <source>
        <dbReference type="EMBL" id="GGA26686.1"/>
    </source>
</evidence>
<dbReference type="InterPro" id="IPR002586">
    <property type="entry name" value="CobQ/CobB/MinD/ParA_Nub-bd_dom"/>
</dbReference>
<dbReference type="NCBIfam" id="TIGR01007">
    <property type="entry name" value="eps_fam"/>
    <property type="match status" value="1"/>
</dbReference>
<dbReference type="PANTHER" id="PTHR32309:SF31">
    <property type="entry name" value="CAPSULAR EXOPOLYSACCHARIDE FAMILY"/>
    <property type="match status" value="1"/>
</dbReference>
<proteinExistence type="predicted"/>
<dbReference type="GO" id="GO:0016301">
    <property type="term" value="F:kinase activity"/>
    <property type="evidence" value="ECO:0007669"/>
    <property type="project" value="UniProtKB-KW"/>
</dbReference>
<keyword evidence="2" id="KW-0067">ATP-binding</keyword>
<organism evidence="4 5">
    <name type="scientific">Paenibacillus physcomitrellae</name>
    <dbReference type="NCBI Taxonomy" id="1619311"/>
    <lineage>
        <taxon>Bacteria</taxon>
        <taxon>Bacillati</taxon>
        <taxon>Bacillota</taxon>
        <taxon>Bacilli</taxon>
        <taxon>Bacillales</taxon>
        <taxon>Paenibacillaceae</taxon>
        <taxon>Paenibacillus</taxon>
    </lineage>
</organism>
<evidence type="ECO:0000256" key="1">
    <source>
        <dbReference type="ARBA" id="ARBA00022741"/>
    </source>
</evidence>
<dbReference type="RefSeq" id="WP_094096401.1">
    <property type="nucleotide sequence ID" value="NZ_BMHF01000002.1"/>
</dbReference>
<feature type="domain" description="CobQ/CobB/MinD/ParA nucleotide binding" evidence="3">
    <location>
        <begin position="44"/>
        <end position="161"/>
    </location>
</feature>
<dbReference type="CDD" id="cd05387">
    <property type="entry name" value="BY-kinase"/>
    <property type="match status" value="1"/>
</dbReference>
<dbReference type="InterPro" id="IPR027417">
    <property type="entry name" value="P-loop_NTPase"/>
</dbReference>
<sequence>MLRLNDSLVSERNPSSAAAESVRALRVYIRQHLQSAGQDSAVLMLTSANEGEGKTLLVANLAVSFAYEGKRVCVIDANLRKPALHLAFGLNNDGNGLSDYLRGACEAEAAIRPSSNPDLDVITAGAAPWNPAELLSGERMEQLLAHLKQQYEIVLLDSAGVLGCIDARVLASQTDGTVLVVRHGRTKRAAVSKAKQYMDQAGVQLLGIAMNQVK</sequence>
<dbReference type="Proteomes" id="UP000609323">
    <property type="component" value="Unassembled WGS sequence"/>
</dbReference>
<dbReference type="InterPro" id="IPR050445">
    <property type="entry name" value="Bact_polysacc_biosynth/exp"/>
</dbReference>
<comment type="caution">
    <text evidence="4">The sequence shown here is derived from an EMBL/GenBank/DDBJ whole genome shotgun (WGS) entry which is preliminary data.</text>
</comment>